<dbReference type="Gene3D" id="3.40.50.300">
    <property type="entry name" value="P-loop containing nucleotide triphosphate hydrolases"/>
    <property type="match status" value="1"/>
</dbReference>
<dbReference type="InterPro" id="IPR003593">
    <property type="entry name" value="AAA+_ATPase"/>
</dbReference>
<comment type="subcellular location">
    <subcellularLocation>
        <location evidence="1">Cell membrane</location>
        <topology evidence="1">Multi-pass membrane protein</topology>
    </subcellularLocation>
</comment>
<evidence type="ECO:0000256" key="2">
    <source>
        <dbReference type="ARBA" id="ARBA00022448"/>
    </source>
</evidence>
<dbReference type="PANTHER" id="PTHR24221">
    <property type="entry name" value="ATP-BINDING CASSETTE SUB-FAMILY B"/>
    <property type="match status" value="1"/>
</dbReference>
<dbReference type="PANTHER" id="PTHR24221:SF402">
    <property type="entry name" value="IRON-SULFUR CLUSTERS TRANSPORTER ABCB7, MITOCHONDRIAL"/>
    <property type="match status" value="1"/>
</dbReference>
<dbReference type="SMART" id="SM00382">
    <property type="entry name" value="AAA"/>
    <property type="match status" value="1"/>
</dbReference>
<dbReference type="GO" id="GO:0006879">
    <property type="term" value="P:intracellular iron ion homeostasis"/>
    <property type="evidence" value="ECO:0007669"/>
    <property type="project" value="TreeGrafter"/>
</dbReference>
<evidence type="ECO:0000256" key="1">
    <source>
        <dbReference type="ARBA" id="ARBA00004651"/>
    </source>
</evidence>
<dbReference type="SUPFAM" id="SSF52540">
    <property type="entry name" value="P-loop containing nucleoside triphosphate hydrolases"/>
    <property type="match status" value="1"/>
</dbReference>
<name>A0A2K9ND12_9PROT</name>
<dbReference type="OrthoDB" id="5288404at2"/>
<dbReference type="Pfam" id="PF00664">
    <property type="entry name" value="ABC_membrane"/>
    <property type="match status" value="1"/>
</dbReference>
<dbReference type="CDD" id="cd03253">
    <property type="entry name" value="ABCC_ATM1_transporter"/>
    <property type="match status" value="1"/>
</dbReference>
<dbReference type="GO" id="GO:0140359">
    <property type="term" value="F:ABC-type transporter activity"/>
    <property type="evidence" value="ECO:0007669"/>
    <property type="project" value="InterPro"/>
</dbReference>
<dbReference type="AlphaFoldDB" id="A0A2K9ND12"/>
<dbReference type="PROSITE" id="PS50893">
    <property type="entry name" value="ABC_TRANSPORTER_2"/>
    <property type="match status" value="1"/>
</dbReference>
<feature type="transmembrane region" description="Helical" evidence="9">
    <location>
        <begin position="45"/>
        <end position="66"/>
    </location>
</feature>
<dbReference type="EMBL" id="CP025611">
    <property type="protein sequence ID" value="AUN30979.1"/>
    <property type="molecule type" value="Genomic_DNA"/>
</dbReference>
<evidence type="ECO:0000256" key="9">
    <source>
        <dbReference type="SAM" id="Phobius"/>
    </source>
</evidence>
<organism evidence="10 11">
    <name type="scientific">Niveispirillum cyanobacteriorum</name>
    <dbReference type="NCBI Taxonomy" id="1612173"/>
    <lineage>
        <taxon>Bacteria</taxon>
        <taxon>Pseudomonadati</taxon>
        <taxon>Pseudomonadota</taxon>
        <taxon>Alphaproteobacteria</taxon>
        <taxon>Rhodospirillales</taxon>
        <taxon>Azospirillaceae</taxon>
        <taxon>Niveispirillum</taxon>
    </lineage>
</organism>
<keyword evidence="3 9" id="KW-0812">Transmembrane</keyword>
<dbReference type="GO" id="GO:0005524">
    <property type="term" value="F:ATP binding"/>
    <property type="evidence" value="ECO:0007669"/>
    <property type="project" value="UniProtKB-KW"/>
</dbReference>
<dbReference type="Gene3D" id="1.20.1560.10">
    <property type="entry name" value="ABC transporter type 1, transmembrane domain"/>
    <property type="match status" value="1"/>
</dbReference>
<keyword evidence="2" id="KW-0813">Transport</keyword>
<dbReference type="InterPro" id="IPR003439">
    <property type="entry name" value="ABC_transporter-like_ATP-bd"/>
</dbReference>
<dbReference type="InterPro" id="IPR036640">
    <property type="entry name" value="ABC1_TM_sf"/>
</dbReference>
<feature type="transmembrane region" description="Helical" evidence="9">
    <location>
        <begin position="275"/>
        <end position="295"/>
    </location>
</feature>
<dbReference type="CDD" id="cd18582">
    <property type="entry name" value="ABC_6TM_ATM1_ABCB7"/>
    <property type="match status" value="1"/>
</dbReference>
<evidence type="ECO:0000256" key="3">
    <source>
        <dbReference type="ARBA" id="ARBA00022692"/>
    </source>
</evidence>
<dbReference type="FunFam" id="3.40.50.300:FF:000186">
    <property type="entry name" value="ATP-binding cassette sub-family B member 7, mitochondrial"/>
    <property type="match status" value="1"/>
</dbReference>
<dbReference type="Proteomes" id="UP000234752">
    <property type="component" value="Chromosome eg_1"/>
</dbReference>
<evidence type="ECO:0000313" key="10">
    <source>
        <dbReference type="EMBL" id="AUN30979.1"/>
    </source>
</evidence>
<dbReference type="PROSITE" id="PS00211">
    <property type="entry name" value="ABC_TRANSPORTER_1"/>
    <property type="match status" value="1"/>
</dbReference>
<protein>
    <submittedName>
        <fullName evidence="10">Metal ABC transporter permease</fullName>
    </submittedName>
</protein>
<feature type="transmembrane region" description="Helical" evidence="9">
    <location>
        <begin position="86"/>
        <end position="105"/>
    </location>
</feature>
<feature type="transmembrane region" description="Helical" evidence="9">
    <location>
        <begin position="167"/>
        <end position="188"/>
    </location>
</feature>
<evidence type="ECO:0000256" key="5">
    <source>
        <dbReference type="ARBA" id="ARBA00022840"/>
    </source>
</evidence>
<dbReference type="GO" id="GO:0016887">
    <property type="term" value="F:ATP hydrolysis activity"/>
    <property type="evidence" value="ECO:0007669"/>
    <property type="project" value="InterPro"/>
</dbReference>
<evidence type="ECO:0000256" key="7">
    <source>
        <dbReference type="ARBA" id="ARBA00023136"/>
    </source>
</evidence>
<keyword evidence="11" id="KW-1185">Reference proteome</keyword>
<evidence type="ECO:0000256" key="6">
    <source>
        <dbReference type="ARBA" id="ARBA00022989"/>
    </source>
</evidence>
<gene>
    <name evidence="10" type="ORF">C0V82_12540</name>
</gene>
<proteinExistence type="predicted"/>
<dbReference type="SUPFAM" id="SSF90123">
    <property type="entry name" value="ABC transporter transmembrane region"/>
    <property type="match status" value="1"/>
</dbReference>
<dbReference type="GO" id="GO:0005886">
    <property type="term" value="C:plasma membrane"/>
    <property type="evidence" value="ECO:0007669"/>
    <property type="project" value="UniProtKB-SubCell"/>
</dbReference>
<dbReference type="RefSeq" id="WP_102112641.1">
    <property type="nucleotide sequence ID" value="NZ_BMGN01000008.1"/>
</dbReference>
<keyword evidence="5" id="KW-0067">ATP-binding</keyword>
<evidence type="ECO:0000256" key="4">
    <source>
        <dbReference type="ARBA" id="ARBA00022741"/>
    </source>
</evidence>
<reference evidence="10 11" key="1">
    <citation type="submission" date="2017-12" db="EMBL/GenBank/DDBJ databases">
        <title>Genomes of bacteria within cyanobacterial aggregates.</title>
        <authorList>
            <person name="Cai H."/>
        </authorList>
    </citation>
    <scope>NUCLEOTIDE SEQUENCE [LARGE SCALE GENOMIC DNA]</scope>
    <source>
        <strain evidence="10 11">TH16</strain>
    </source>
</reference>
<keyword evidence="6 9" id="KW-1133">Transmembrane helix</keyword>
<dbReference type="PROSITE" id="PS50929">
    <property type="entry name" value="ABC_TM1F"/>
    <property type="match status" value="1"/>
</dbReference>
<keyword evidence="7 9" id="KW-0472">Membrane</keyword>
<keyword evidence="4" id="KW-0547">Nucleotide-binding</keyword>
<feature type="transmembrane region" description="Helical" evidence="9">
    <location>
        <begin position="194"/>
        <end position="213"/>
    </location>
</feature>
<dbReference type="KEGG" id="ncb:C0V82_12540"/>
<dbReference type="InterPro" id="IPR011527">
    <property type="entry name" value="ABC1_TM_dom"/>
</dbReference>
<dbReference type="InterPro" id="IPR017871">
    <property type="entry name" value="ABC_transporter-like_CS"/>
</dbReference>
<dbReference type="InterPro" id="IPR027417">
    <property type="entry name" value="P-loop_NTPase"/>
</dbReference>
<dbReference type="InterPro" id="IPR039421">
    <property type="entry name" value="Type_1_exporter"/>
</dbReference>
<sequence length="610" mass="66340">MRRHDRPTGNHDPSQRPKRLTDGQVLRQLLPYLWPAGQTGIKVRVVTALLFLAAAKAANVSVPIWYKGAVDALTAGGNLAASPAVAIPVGFILAYGLARVLSLAFGELRDAIFERVSQRAMRVAALNVFRHLHALSLRFHLERQTGGLSRVVERGTKAIDSLLGTSLFNVLPTLLEILLVTGILWHLFDIRFAAVTFATVAGYIWYTITVTNWRTRIRRDMLDADTRASAKAIDSLLNYETVKYFGNEGFEASRYDKALRAYEDAAVRTQSSLSLLNVGQGIIIAAGVVSVMWMAAGGIISGELTIGDFVLVNTYLLQLYQPLNIFGFVYRGIKEALNEMERMFELLAVNREVEDAPDARPLTAKGGEIRFEGVDFAYDSRRPILKGLDFTVPAGHTVAVVGPTGAGKSTLSRLLYRFYDVTGGAVLIDGQDVRAVTQDSLRAAIGIVPQDTVLFNDTIRYNIAYGRPGATQADLDRVAEAAQIGDFINSLPDGWDTLVGERGLKLSGGEKQRVAIARTLLKNPPILILDEATSALDTHTEREIQAALGLAARGRTTLVIAHRLSTVVDADEIIVLEAGRIAERGSHAALLAQDGAYAALWAKQQEGVAV</sequence>
<evidence type="ECO:0000256" key="8">
    <source>
        <dbReference type="SAM" id="MobiDB-lite"/>
    </source>
</evidence>
<evidence type="ECO:0000313" key="11">
    <source>
        <dbReference type="Proteomes" id="UP000234752"/>
    </source>
</evidence>
<accession>A0A2K9ND12</accession>
<dbReference type="Pfam" id="PF00005">
    <property type="entry name" value="ABC_tran"/>
    <property type="match status" value="1"/>
</dbReference>
<feature type="region of interest" description="Disordered" evidence="8">
    <location>
        <begin position="1"/>
        <end position="20"/>
    </location>
</feature>